<dbReference type="GO" id="GO:0004180">
    <property type="term" value="F:carboxypeptidase activity"/>
    <property type="evidence" value="ECO:0007669"/>
    <property type="project" value="UniProtKB-KW"/>
</dbReference>
<keyword evidence="6" id="KW-0645">Protease</keyword>
<dbReference type="OrthoDB" id="9807329at2"/>
<dbReference type="Gene3D" id="3.50.30.60">
    <property type="entry name" value="LD-carboxypeptidase A C-terminal domain-like"/>
    <property type="match status" value="1"/>
</dbReference>
<feature type="domain" description="LD-carboxypeptidase N-terminal" evidence="4">
    <location>
        <begin position="15"/>
        <end position="134"/>
    </location>
</feature>
<dbReference type="InterPro" id="IPR040921">
    <property type="entry name" value="Peptidase_S66C"/>
</dbReference>
<dbReference type="SUPFAM" id="SSF141986">
    <property type="entry name" value="LD-carboxypeptidase A C-terminal domain-like"/>
    <property type="match status" value="1"/>
</dbReference>
<dbReference type="PANTHER" id="PTHR30237">
    <property type="entry name" value="MURAMOYLTETRAPEPTIDE CARBOXYPEPTIDASE"/>
    <property type="match status" value="1"/>
</dbReference>
<dbReference type="RefSeq" id="WP_078673316.1">
    <property type="nucleotide sequence ID" value="NZ_FUWZ01000010.1"/>
</dbReference>
<comment type="similarity">
    <text evidence="1">Belongs to the peptidase S66 family.</text>
</comment>
<dbReference type="SUPFAM" id="SSF52317">
    <property type="entry name" value="Class I glutamine amidotransferase-like"/>
    <property type="match status" value="1"/>
</dbReference>
<reference evidence="7" key="1">
    <citation type="submission" date="2017-02" db="EMBL/GenBank/DDBJ databases">
        <authorList>
            <person name="Varghese N."/>
            <person name="Submissions S."/>
        </authorList>
    </citation>
    <scope>NUCLEOTIDE SEQUENCE [LARGE SCALE GENOMIC DNA]</scope>
    <source>
        <strain evidence="7">DSM 22224</strain>
    </source>
</reference>
<dbReference type="InterPro" id="IPR027461">
    <property type="entry name" value="Carboxypeptidase_A_C_sf"/>
</dbReference>
<keyword evidence="6" id="KW-0121">Carboxypeptidase</keyword>
<evidence type="ECO:0000256" key="2">
    <source>
        <dbReference type="ARBA" id="ARBA00022801"/>
    </source>
</evidence>
<feature type="active site" description="Charge relay system" evidence="3">
    <location>
        <position position="226"/>
    </location>
</feature>
<dbReference type="InterPro" id="IPR029062">
    <property type="entry name" value="Class_I_gatase-like"/>
</dbReference>
<dbReference type="InterPro" id="IPR027478">
    <property type="entry name" value="LdcA_N"/>
</dbReference>
<dbReference type="EMBL" id="FUWZ01000010">
    <property type="protein sequence ID" value="SKA48103.1"/>
    <property type="molecule type" value="Genomic_DNA"/>
</dbReference>
<dbReference type="CDD" id="cd07062">
    <property type="entry name" value="Peptidase_S66_mccF_like"/>
    <property type="match status" value="1"/>
</dbReference>
<gene>
    <name evidence="6" type="ORF">SAMN04488128_11011</name>
</gene>
<evidence type="ECO:0000313" key="6">
    <source>
        <dbReference type="EMBL" id="SKA48103.1"/>
    </source>
</evidence>
<dbReference type="InterPro" id="IPR003507">
    <property type="entry name" value="S66_fam"/>
</dbReference>
<sequence>MGILVPEVLKVADEIVVIAVSEGLHALPGNLIRKAVGELESHGLKVTVSDDLTGNAEVTSDSIIKRAMLLNDAFANPSVKAVLIGLGGVSAIEILPYIDFELIKKNPKPLCGFSDATIVLNAIYARTGLITYYGPMLFSFVANADIDYTWDAFKRALFSKSSFEIKPAVKWGNYNELKGERINTGFRIVREGSAVGRLTGGHVPSFNLLQGTPYFPSLEGAVLFVEICERYGNDTAGKLKQYINALLLQNGADKLKGLMVGRFYHQQGGAPDDISDMLLSHALLQDIPVITNVDIGHTTPMVTLPIGGQVRMEQGRITIEAR</sequence>
<organism evidence="6 7">
    <name type="scientific">Chitinophaga eiseniae</name>
    <dbReference type="NCBI Taxonomy" id="634771"/>
    <lineage>
        <taxon>Bacteria</taxon>
        <taxon>Pseudomonadati</taxon>
        <taxon>Bacteroidota</taxon>
        <taxon>Chitinophagia</taxon>
        <taxon>Chitinophagales</taxon>
        <taxon>Chitinophagaceae</taxon>
        <taxon>Chitinophaga</taxon>
    </lineage>
</organism>
<dbReference type="Gene3D" id="3.40.50.10740">
    <property type="entry name" value="Class I glutamine amidotransferase-like"/>
    <property type="match status" value="1"/>
</dbReference>
<evidence type="ECO:0000259" key="4">
    <source>
        <dbReference type="Pfam" id="PF02016"/>
    </source>
</evidence>
<dbReference type="InterPro" id="IPR040449">
    <property type="entry name" value="Peptidase_S66_N"/>
</dbReference>
<accession>A0A1T4U5Y7</accession>
<feature type="active site" description="Charge relay system" evidence="3">
    <location>
        <position position="297"/>
    </location>
</feature>
<name>A0A1T4U5Y7_9BACT</name>
<proteinExistence type="inferred from homology"/>
<dbReference type="Proteomes" id="UP000190367">
    <property type="component" value="Unassembled WGS sequence"/>
</dbReference>
<dbReference type="PANTHER" id="PTHR30237:SF6">
    <property type="entry name" value="CARBOXYPEPTIDASE YOCD-RELATED"/>
    <property type="match status" value="1"/>
</dbReference>
<evidence type="ECO:0000256" key="3">
    <source>
        <dbReference type="PIRSR" id="PIRSR028757-1"/>
    </source>
</evidence>
<feature type="domain" description="LD-carboxypeptidase C-terminal" evidence="5">
    <location>
        <begin position="196"/>
        <end position="312"/>
    </location>
</feature>
<evidence type="ECO:0000256" key="1">
    <source>
        <dbReference type="ARBA" id="ARBA00010233"/>
    </source>
</evidence>
<feature type="active site" description="Nucleophile" evidence="3">
    <location>
        <position position="114"/>
    </location>
</feature>
<evidence type="ECO:0000313" key="7">
    <source>
        <dbReference type="Proteomes" id="UP000190367"/>
    </source>
</evidence>
<keyword evidence="7" id="KW-1185">Reference proteome</keyword>
<dbReference type="PIRSF" id="PIRSF028757">
    <property type="entry name" value="LD-carboxypeptidase"/>
    <property type="match status" value="1"/>
</dbReference>
<dbReference type="Pfam" id="PF02016">
    <property type="entry name" value="Peptidase_S66"/>
    <property type="match status" value="1"/>
</dbReference>
<evidence type="ECO:0000259" key="5">
    <source>
        <dbReference type="Pfam" id="PF17676"/>
    </source>
</evidence>
<protein>
    <submittedName>
        <fullName evidence="6">Muramoyltetrapeptide carboxypeptidase LdcA (Peptidoglycan recycling)</fullName>
    </submittedName>
</protein>
<dbReference type="STRING" id="634771.SAMN04488128_11011"/>
<dbReference type="AlphaFoldDB" id="A0A1T4U5Y7"/>
<keyword evidence="2" id="KW-0378">Hydrolase</keyword>
<dbReference type="Pfam" id="PF17676">
    <property type="entry name" value="Peptidase_S66C"/>
    <property type="match status" value="1"/>
</dbReference>